<dbReference type="KEGG" id="dcb:C3Y92_10240"/>
<gene>
    <name evidence="1" type="ORF">C3Y92_10240</name>
</gene>
<evidence type="ECO:0000313" key="1">
    <source>
        <dbReference type="EMBL" id="QAZ67584.1"/>
    </source>
</evidence>
<protein>
    <submittedName>
        <fullName evidence="1">Uncharacterized protein</fullName>
    </submittedName>
</protein>
<evidence type="ECO:0000313" key="2">
    <source>
        <dbReference type="Proteomes" id="UP000293296"/>
    </source>
</evidence>
<keyword evidence="2" id="KW-1185">Reference proteome</keyword>
<proteinExistence type="predicted"/>
<dbReference type="OrthoDB" id="5458855at2"/>
<name>A0A4P6HLV5_9BACT</name>
<accession>A0A4P6HLV5</accession>
<organism evidence="1 2">
    <name type="scientific">Solidesulfovibrio carbinolicus</name>
    <dbReference type="NCBI Taxonomy" id="296842"/>
    <lineage>
        <taxon>Bacteria</taxon>
        <taxon>Pseudomonadati</taxon>
        <taxon>Thermodesulfobacteriota</taxon>
        <taxon>Desulfovibrionia</taxon>
        <taxon>Desulfovibrionales</taxon>
        <taxon>Desulfovibrionaceae</taxon>
        <taxon>Solidesulfovibrio</taxon>
    </lineage>
</organism>
<dbReference type="Proteomes" id="UP000293296">
    <property type="component" value="Chromosome"/>
</dbReference>
<dbReference type="AlphaFoldDB" id="A0A4P6HLV5"/>
<dbReference type="EMBL" id="CP026538">
    <property type="protein sequence ID" value="QAZ67584.1"/>
    <property type="molecule type" value="Genomic_DNA"/>
</dbReference>
<dbReference type="RefSeq" id="WP_129352306.1">
    <property type="nucleotide sequence ID" value="NZ_CP026538.1"/>
</dbReference>
<reference evidence="1 2" key="1">
    <citation type="submission" date="2018-02" db="EMBL/GenBank/DDBJ databases">
        <title>Genome sequence of Desulfovibrio carbinolicus DSM 3852.</title>
        <authorList>
            <person name="Wilbanks E."/>
            <person name="Skennerton C.T."/>
            <person name="Orphan V.J."/>
        </authorList>
    </citation>
    <scope>NUCLEOTIDE SEQUENCE [LARGE SCALE GENOMIC DNA]</scope>
    <source>
        <strain evidence="1 2">DSM 3852</strain>
    </source>
</reference>
<sequence length="78" mass="8518">MSQEWVTVSSFAAPPRPEAGFDAIVAADVARWREEAQSAGLDPKAHVRLSRQNGEVAVEISPELDAAFTPVQTLWRAE</sequence>